<evidence type="ECO:0000256" key="3">
    <source>
        <dbReference type="ARBA" id="ARBA00022737"/>
    </source>
</evidence>
<dbReference type="PANTHER" id="PTHR16263">
    <property type="entry name" value="TETRATRICOPEPTIDE REPEAT PROTEIN 38"/>
    <property type="match status" value="1"/>
</dbReference>
<proteinExistence type="inferred from homology"/>
<keyword evidence="4" id="KW-0802">TPR repeat</keyword>
<gene>
    <name evidence="5" type="ORF">ACHHYP_03724</name>
</gene>
<sequence length="512" mass="56194">MMLAGVLRRPALVKPGCRYASFFDRFFNDSSEADVPRSDRPFASSEYHLALLGYVAQTMHPQYSLEAILASDHDFLMGHVLVGASQYLAPNRHSDSLGARDRVDTAKALIAKVETSTLEKWHVLALEYMVQGQFRNAVAVYETILRHDVSDLLALKCAADLYVILGDQKNLLQVVSRVLPQWSATQPGYSHLLSLQAYALSENGDHGAATSLAERAMSMHEDDAGAFHALLHAFEVQGKHQEGASLLLRNADQWETFAVLRTHIRAHFALFLLETGRYDRVMKILLNDIFGPDTLAAPILVDVTQIYWRLVLAGFPADSIRSELQTQWRTVLASADSVALSPLALLHAHTILSLECPSPVDSSKIGLRDDSWDAVAVGAQLGRDVMSFSYPVPGYSALVETTCEAISAYNEHRFADAISRFLQVRGQVHLLGGSKVEQELFDMLLIDAATRGGKYEIAHLVLNERINAKPQSAQYWATFANVMAGIGDQDGVDGARRMSYVLGLGQAGTGAA</sequence>
<dbReference type="PANTHER" id="PTHR16263:SF4">
    <property type="entry name" value="TETRATRICOPEPTIDE REPEAT PROTEIN 38"/>
    <property type="match status" value="1"/>
</dbReference>
<evidence type="ECO:0000256" key="1">
    <source>
        <dbReference type="ARBA" id="ARBA00005857"/>
    </source>
</evidence>
<protein>
    <recommendedName>
        <fullName evidence="2">Tetratricopeptide repeat protein 38</fullName>
    </recommendedName>
</protein>
<dbReference type="SUPFAM" id="SSF48452">
    <property type="entry name" value="TPR-like"/>
    <property type="match status" value="1"/>
</dbReference>
<keyword evidence="3" id="KW-0677">Repeat</keyword>
<dbReference type="OrthoDB" id="1427555at2759"/>
<keyword evidence="6" id="KW-1185">Reference proteome</keyword>
<dbReference type="AlphaFoldDB" id="A0A1V9Z3J9"/>
<evidence type="ECO:0000256" key="2">
    <source>
        <dbReference type="ARBA" id="ARBA00019992"/>
    </source>
</evidence>
<comment type="caution">
    <text evidence="5">The sequence shown here is derived from an EMBL/GenBank/DDBJ whole genome shotgun (WGS) entry which is preliminary data.</text>
</comment>
<evidence type="ECO:0000313" key="6">
    <source>
        <dbReference type="Proteomes" id="UP000243579"/>
    </source>
</evidence>
<dbReference type="InterPro" id="IPR033891">
    <property type="entry name" value="TTC38"/>
</dbReference>
<name>A0A1V9Z3J9_ACHHY</name>
<dbReference type="Proteomes" id="UP000243579">
    <property type="component" value="Unassembled WGS sequence"/>
</dbReference>
<organism evidence="5 6">
    <name type="scientific">Achlya hypogyna</name>
    <name type="common">Oomycete</name>
    <name type="synonym">Protoachlya hypogyna</name>
    <dbReference type="NCBI Taxonomy" id="1202772"/>
    <lineage>
        <taxon>Eukaryota</taxon>
        <taxon>Sar</taxon>
        <taxon>Stramenopiles</taxon>
        <taxon>Oomycota</taxon>
        <taxon>Saprolegniomycetes</taxon>
        <taxon>Saprolegniales</taxon>
        <taxon>Achlyaceae</taxon>
        <taxon>Achlya</taxon>
    </lineage>
</organism>
<accession>A0A1V9Z3J9</accession>
<dbReference type="InterPro" id="IPR011990">
    <property type="entry name" value="TPR-like_helical_dom_sf"/>
</dbReference>
<reference evidence="5 6" key="1">
    <citation type="journal article" date="2014" name="Genome Biol. Evol.">
        <title>The secreted proteins of Achlya hypogyna and Thraustotheca clavata identify the ancestral oomycete secretome and reveal gene acquisitions by horizontal gene transfer.</title>
        <authorList>
            <person name="Misner I."/>
            <person name="Blouin N."/>
            <person name="Leonard G."/>
            <person name="Richards T.A."/>
            <person name="Lane C.E."/>
        </authorList>
    </citation>
    <scope>NUCLEOTIDE SEQUENCE [LARGE SCALE GENOMIC DNA]</scope>
    <source>
        <strain evidence="5 6">ATCC 48635</strain>
    </source>
</reference>
<evidence type="ECO:0000313" key="5">
    <source>
        <dbReference type="EMBL" id="OQR92420.1"/>
    </source>
</evidence>
<evidence type="ECO:0000256" key="4">
    <source>
        <dbReference type="ARBA" id="ARBA00022803"/>
    </source>
</evidence>
<dbReference type="EMBL" id="JNBR01000461">
    <property type="protein sequence ID" value="OQR92420.1"/>
    <property type="molecule type" value="Genomic_DNA"/>
</dbReference>
<comment type="similarity">
    <text evidence="1">Belongs to the TTC38 family.</text>
</comment>
<dbReference type="Gene3D" id="1.25.40.10">
    <property type="entry name" value="Tetratricopeptide repeat domain"/>
    <property type="match status" value="1"/>
</dbReference>